<evidence type="ECO:0000256" key="1">
    <source>
        <dbReference type="SAM" id="MobiDB-lite"/>
    </source>
</evidence>
<dbReference type="AlphaFoldDB" id="A0A4R6PIL1"/>
<reference evidence="3 4" key="1">
    <citation type="submission" date="2019-03" db="EMBL/GenBank/DDBJ databases">
        <title>Genomic Encyclopedia of Type Strains, Phase IV (KMG-IV): sequencing the most valuable type-strain genomes for metagenomic binning, comparative biology and taxonomic classification.</title>
        <authorList>
            <person name="Goeker M."/>
        </authorList>
    </citation>
    <scope>NUCLEOTIDE SEQUENCE [LARGE SCALE GENOMIC DNA]</scope>
    <source>
        <strain evidence="3 4">DSM 44496</strain>
    </source>
</reference>
<feature type="region of interest" description="Disordered" evidence="1">
    <location>
        <begin position="203"/>
        <end position="226"/>
    </location>
</feature>
<protein>
    <recommendedName>
        <fullName evidence="2">IstB-like ATP-binding domain-containing protein</fullName>
    </recommendedName>
</protein>
<feature type="domain" description="IstB-like ATP-binding" evidence="2">
    <location>
        <begin position="8"/>
        <end position="48"/>
    </location>
</feature>
<keyword evidence="4" id="KW-1185">Reference proteome</keyword>
<name>A0A4R6PIL1_NOCIG</name>
<accession>A0A4R6PIL1</accession>
<dbReference type="Pfam" id="PF01695">
    <property type="entry name" value="IstB_IS21"/>
    <property type="match status" value="1"/>
</dbReference>
<dbReference type="Proteomes" id="UP000295087">
    <property type="component" value="Unassembled WGS sequence"/>
</dbReference>
<evidence type="ECO:0000313" key="3">
    <source>
        <dbReference type="EMBL" id="TDP37685.1"/>
    </source>
</evidence>
<dbReference type="EMBL" id="SNXK01000004">
    <property type="protein sequence ID" value="TDP37685.1"/>
    <property type="molecule type" value="Genomic_DNA"/>
</dbReference>
<sequence length="266" mass="29000">MRCIGIFYWTTAFGDAAVAAAMLDRLLHRTTVVGNDGRCSSRVRRRYQAANCGTFSTKAPLLQSEWLQNSRRTRSSITTSRPVIEVSASRRLQRLWPRPDGVAQLGQAAGSSRVAASTHTVEPVARTWLIASPSRCENKIPIGQDQNTSHMINYQAPLRISMWSITESVPDPVFDEHRQPAATRDCPHCGEPNTVVALLTTSEAASPQTTESSRYITSPDSSTSAPSGNFAARFWGLISSAIRDEDTPNSAAPLSEALTPMGLQQL</sequence>
<gene>
    <name evidence="3" type="ORF">DFR75_10435</name>
</gene>
<feature type="region of interest" description="Disordered" evidence="1">
    <location>
        <begin position="246"/>
        <end position="266"/>
    </location>
</feature>
<comment type="caution">
    <text evidence="3">The sequence shown here is derived from an EMBL/GenBank/DDBJ whole genome shotgun (WGS) entry which is preliminary data.</text>
</comment>
<evidence type="ECO:0000259" key="2">
    <source>
        <dbReference type="Pfam" id="PF01695"/>
    </source>
</evidence>
<proteinExistence type="predicted"/>
<dbReference type="GO" id="GO:0005524">
    <property type="term" value="F:ATP binding"/>
    <property type="evidence" value="ECO:0007669"/>
    <property type="project" value="InterPro"/>
</dbReference>
<dbReference type="InterPro" id="IPR002611">
    <property type="entry name" value="IstB_ATP-bd"/>
</dbReference>
<evidence type="ECO:0000313" key="4">
    <source>
        <dbReference type="Proteomes" id="UP000295087"/>
    </source>
</evidence>
<organism evidence="3 4">
    <name type="scientific">Nocardia ignorata</name>
    <dbReference type="NCBI Taxonomy" id="145285"/>
    <lineage>
        <taxon>Bacteria</taxon>
        <taxon>Bacillati</taxon>
        <taxon>Actinomycetota</taxon>
        <taxon>Actinomycetes</taxon>
        <taxon>Mycobacteriales</taxon>
        <taxon>Nocardiaceae</taxon>
        <taxon>Nocardia</taxon>
    </lineage>
</organism>